<sequence>MTNPQVPELHPSFSSTQIDTNGPNGWRFLEVFPVTHDFS</sequence>
<accession>C6H606</accession>
<evidence type="ECO:0000313" key="2">
    <source>
        <dbReference type="EMBL" id="EER43827.1"/>
    </source>
</evidence>
<feature type="region of interest" description="Disordered" evidence="1">
    <location>
        <begin position="1"/>
        <end position="23"/>
    </location>
</feature>
<name>C6H606_AJECH</name>
<dbReference type="Proteomes" id="UP000002624">
    <property type="component" value="Unassembled WGS sequence"/>
</dbReference>
<reference evidence="3" key="1">
    <citation type="submission" date="2009-05" db="EMBL/GenBank/DDBJ databases">
        <title>The genome sequence of Ajellomyces capsulatus strain H143.</title>
        <authorList>
            <person name="Champion M."/>
            <person name="Cuomo C.A."/>
            <person name="Ma L.-J."/>
            <person name="Henn M.R."/>
            <person name="Sil A."/>
            <person name="Goldman B."/>
            <person name="Young S.K."/>
            <person name="Kodira C.D."/>
            <person name="Zeng Q."/>
            <person name="Koehrsen M."/>
            <person name="Alvarado L."/>
            <person name="Berlin A.M."/>
            <person name="Borenstein D."/>
            <person name="Chen Z."/>
            <person name="Engels R."/>
            <person name="Freedman E."/>
            <person name="Gellesch M."/>
            <person name="Goldberg J."/>
            <person name="Griggs A."/>
            <person name="Gujja S."/>
            <person name="Heiman D.I."/>
            <person name="Hepburn T.A."/>
            <person name="Howarth C."/>
            <person name="Jen D."/>
            <person name="Larson L."/>
            <person name="Lewis B."/>
            <person name="Mehta T."/>
            <person name="Park D."/>
            <person name="Pearson M."/>
            <person name="Roberts A."/>
            <person name="Saif S."/>
            <person name="Shea T.D."/>
            <person name="Shenoy N."/>
            <person name="Sisk P."/>
            <person name="Stolte C."/>
            <person name="Sykes S."/>
            <person name="Walk T."/>
            <person name="White J."/>
            <person name="Yandava C."/>
            <person name="Klein B."/>
            <person name="McEwen J.G."/>
            <person name="Puccia R."/>
            <person name="Goldman G.H."/>
            <person name="Felipe M.S."/>
            <person name="Nino-Vega G."/>
            <person name="San-Blas G."/>
            <person name="Taylor J.W."/>
            <person name="Mendoza L."/>
            <person name="Galagan J.E."/>
            <person name="Nusbaum C."/>
            <person name="Birren B.W."/>
        </authorList>
    </citation>
    <scope>NUCLEOTIDE SEQUENCE [LARGE SCALE GENOMIC DNA]</scope>
    <source>
        <strain evidence="3">H143</strain>
    </source>
</reference>
<dbReference type="VEuPathDB" id="FungiDB:HCDG_01857"/>
<feature type="compositionally biased region" description="Polar residues" evidence="1">
    <location>
        <begin position="12"/>
        <end position="23"/>
    </location>
</feature>
<gene>
    <name evidence="2" type="ORF">HCDG_01857</name>
</gene>
<dbReference type="EMBL" id="GG692420">
    <property type="protein sequence ID" value="EER43827.1"/>
    <property type="molecule type" value="Genomic_DNA"/>
</dbReference>
<evidence type="ECO:0000313" key="3">
    <source>
        <dbReference type="Proteomes" id="UP000002624"/>
    </source>
</evidence>
<organism evidence="2 3">
    <name type="scientific">Ajellomyces capsulatus (strain H143)</name>
    <name type="common">Darling's disease fungus</name>
    <name type="synonym">Histoplasma capsulatum</name>
    <dbReference type="NCBI Taxonomy" id="544712"/>
    <lineage>
        <taxon>Eukaryota</taxon>
        <taxon>Fungi</taxon>
        <taxon>Dikarya</taxon>
        <taxon>Ascomycota</taxon>
        <taxon>Pezizomycotina</taxon>
        <taxon>Eurotiomycetes</taxon>
        <taxon>Eurotiomycetidae</taxon>
        <taxon>Onygenales</taxon>
        <taxon>Ajellomycetaceae</taxon>
        <taxon>Histoplasma</taxon>
    </lineage>
</organism>
<dbReference type="AlphaFoldDB" id="C6H606"/>
<dbReference type="HOGENOM" id="CLU_3319925_0_0_1"/>
<protein>
    <submittedName>
        <fullName evidence="2">Uncharacterized protein</fullName>
    </submittedName>
</protein>
<evidence type="ECO:0000256" key="1">
    <source>
        <dbReference type="SAM" id="MobiDB-lite"/>
    </source>
</evidence>
<proteinExistence type="predicted"/>